<dbReference type="Pfam" id="PF13374">
    <property type="entry name" value="TPR_10"/>
    <property type="match status" value="1"/>
</dbReference>
<dbReference type="InterPro" id="IPR011990">
    <property type="entry name" value="TPR-like_helical_dom_sf"/>
</dbReference>
<name>A0A0D2GRN2_9EURO</name>
<dbReference type="RefSeq" id="XP_016626298.1">
    <property type="nucleotide sequence ID" value="XM_016782655.1"/>
</dbReference>
<protein>
    <recommendedName>
        <fullName evidence="4">Kinesin light chain</fullName>
    </recommendedName>
</protein>
<feature type="compositionally biased region" description="Basic and acidic residues" evidence="1">
    <location>
        <begin position="89"/>
        <end position="113"/>
    </location>
</feature>
<dbReference type="GeneID" id="27717914"/>
<evidence type="ECO:0000313" key="2">
    <source>
        <dbReference type="EMBL" id="KIX92175.1"/>
    </source>
</evidence>
<feature type="region of interest" description="Disordered" evidence="1">
    <location>
        <begin position="89"/>
        <end position="158"/>
    </location>
</feature>
<reference evidence="2 3" key="1">
    <citation type="submission" date="2015-01" db="EMBL/GenBank/DDBJ databases">
        <title>The Genome Sequence of Fonsecaea multimorphosa CBS 102226.</title>
        <authorList>
            <consortium name="The Broad Institute Genomics Platform"/>
            <person name="Cuomo C."/>
            <person name="de Hoog S."/>
            <person name="Gorbushina A."/>
            <person name="Stielow B."/>
            <person name="Teixiera M."/>
            <person name="Abouelleil A."/>
            <person name="Chapman S.B."/>
            <person name="Priest M."/>
            <person name="Young S.K."/>
            <person name="Wortman J."/>
            <person name="Nusbaum C."/>
            <person name="Birren B."/>
        </authorList>
    </citation>
    <scope>NUCLEOTIDE SEQUENCE [LARGE SCALE GENOMIC DNA]</scope>
    <source>
        <strain evidence="2 3">CBS 102226</strain>
    </source>
</reference>
<evidence type="ECO:0000313" key="3">
    <source>
        <dbReference type="Proteomes" id="UP000053411"/>
    </source>
</evidence>
<proteinExistence type="predicted"/>
<dbReference type="EMBL" id="KN848109">
    <property type="protein sequence ID" value="KIX92175.1"/>
    <property type="molecule type" value="Genomic_DNA"/>
</dbReference>
<accession>A0A0D2GRN2</accession>
<dbReference type="Gene3D" id="1.25.40.10">
    <property type="entry name" value="Tetratricopeptide repeat domain"/>
    <property type="match status" value="1"/>
</dbReference>
<keyword evidence="3" id="KW-1185">Reference proteome</keyword>
<sequence length="158" mass="18074">MHNFAIVRDKTGHLEPALALMSECVEIERQRRYGDNPPQDSIVSLQWLAIFSNKAGRHEEAVTQMEECLHISLEAFGEDHAETISARAWLEEWSREEKGEKDEEKDEEKEKGSSDNVELELLQEESVSKPSDNSSPRKRFKHALSGVLRGNSATRKRK</sequence>
<dbReference type="OrthoDB" id="3038309at2759"/>
<dbReference type="AlphaFoldDB" id="A0A0D2GRN2"/>
<organism evidence="2 3">
    <name type="scientific">Fonsecaea multimorphosa CBS 102226</name>
    <dbReference type="NCBI Taxonomy" id="1442371"/>
    <lineage>
        <taxon>Eukaryota</taxon>
        <taxon>Fungi</taxon>
        <taxon>Dikarya</taxon>
        <taxon>Ascomycota</taxon>
        <taxon>Pezizomycotina</taxon>
        <taxon>Eurotiomycetes</taxon>
        <taxon>Chaetothyriomycetidae</taxon>
        <taxon>Chaetothyriales</taxon>
        <taxon>Herpotrichiellaceae</taxon>
        <taxon>Fonsecaea</taxon>
    </lineage>
</organism>
<gene>
    <name evidence="2" type="ORF">Z520_12168</name>
</gene>
<dbReference type="Proteomes" id="UP000053411">
    <property type="component" value="Unassembled WGS sequence"/>
</dbReference>
<evidence type="ECO:0008006" key="4">
    <source>
        <dbReference type="Google" id="ProtNLM"/>
    </source>
</evidence>
<evidence type="ECO:0000256" key="1">
    <source>
        <dbReference type="SAM" id="MobiDB-lite"/>
    </source>
</evidence>
<dbReference type="VEuPathDB" id="FungiDB:Z520_12168"/>
<dbReference type="SUPFAM" id="SSF48452">
    <property type="entry name" value="TPR-like"/>
    <property type="match status" value="1"/>
</dbReference>